<keyword evidence="1" id="KW-0472">Membrane</keyword>
<accession>A0ABN9SSH7</accession>
<protein>
    <submittedName>
        <fullName evidence="2">Uncharacterized protein</fullName>
    </submittedName>
</protein>
<name>A0ABN9SSH7_9DINO</name>
<feature type="transmembrane region" description="Helical" evidence="1">
    <location>
        <begin position="109"/>
        <end position="132"/>
    </location>
</feature>
<dbReference type="Proteomes" id="UP001189429">
    <property type="component" value="Unassembled WGS sequence"/>
</dbReference>
<evidence type="ECO:0000313" key="3">
    <source>
        <dbReference type="Proteomes" id="UP001189429"/>
    </source>
</evidence>
<gene>
    <name evidence="2" type="ORF">PCOR1329_LOCUS32204</name>
</gene>
<reference evidence="2" key="1">
    <citation type="submission" date="2023-10" db="EMBL/GenBank/DDBJ databases">
        <authorList>
            <person name="Chen Y."/>
            <person name="Shah S."/>
            <person name="Dougan E. K."/>
            <person name="Thang M."/>
            <person name="Chan C."/>
        </authorList>
    </citation>
    <scope>NUCLEOTIDE SEQUENCE [LARGE SCALE GENOMIC DNA]</scope>
</reference>
<keyword evidence="1" id="KW-1133">Transmembrane helix</keyword>
<organism evidence="2 3">
    <name type="scientific">Prorocentrum cordatum</name>
    <dbReference type="NCBI Taxonomy" id="2364126"/>
    <lineage>
        <taxon>Eukaryota</taxon>
        <taxon>Sar</taxon>
        <taxon>Alveolata</taxon>
        <taxon>Dinophyceae</taxon>
        <taxon>Prorocentrales</taxon>
        <taxon>Prorocentraceae</taxon>
        <taxon>Prorocentrum</taxon>
    </lineage>
</organism>
<keyword evidence="3" id="KW-1185">Reference proteome</keyword>
<evidence type="ECO:0000313" key="2">
    <source>
        <dbReference type="EMBL" id="CAK0834982.1"/>
    </source>
</evidence>
<dbReference type="EMBL" id="CAUYUJ010012969">
    <property type="protein sequence ID" value="CAK0834982.1"/>
    <property type="molecule type" value="Genomic_DNA"/>
</dbReference>
<evidence type="ECO:0000256" key="1">
    <source>
        <dbReference type="SAM" id="Phobius"/>
    </source>
</evidence>
<comment type="caution">
    <text evidence="2">The sequence shown here is derived from an EMBL/GenBank/DDBJ whole genome shotgun (WGS) entry which is preliminary data.</text>
</comment>
<keyword evidence="1" id="KW-0812">Transmembrane</keyword>
<proteinExistence type="predicted"/>
<sequence length="184" mass="19584">MLARSSRSGGLSARVFFSEKLLSPRPRRMQAAAGWGLGALGERFWNNGSQDLSCHCDFSGPEPGAGVLEVLREQLARCGPEHLQGVTHPACPSCSCLACLEVASLQRDILLAGLGSCAGLVAGVLAVCIWWTSGSMAPRTLRAALAEGTEEQEQLVRRTGPPLRARLPLTAQGRGEVRDGFTSW</sequence>